<gene>
    <name evidence="1" type="ORF">TWF696_002718</name>
</gene>
<dbReference type="Pfam" id="PF11927">
    <property type="entry name" value="HODM_asu-like"/>
    <property type="match status" value="1"/>
</dbReference>
<sequence>MTMGLEKCTPNDLFLLDSSYPHRIALRRNLVAQDPNTTIGASPQAGNAVKELYNHILCRHLPVRFPDLFAIDTTTSTFTNRVSSDVHPLAPPESAVAALAIIATTVEDDILILQQDPAEDVYRLTAFIACFPNGFDSSEKMGMTLREIHKPVPLFREKLAPSMDRYFGKLEVGRWVKRLNWTVSTHEKLSLPIGNHIYAGEPVPQELEWVDLNKTYLRVERQVLLRLPESKAMAFFVKTYMTPLAQIKAEGQGDALATAIEGMPEKLAFYKRRVVWGRAVIDALRV</sequence>
<keyword evidence="2" id="KW-1185">Reference proteome</keyword>
<dbReference type="AlphaFoldDB" id="A0AAV9U6G9"/>
<dbReference type="InterPro" id="IPR021848">
    <property type="entry name" value="HODM_asu-like"/>
</dbReference>
<proteinExistence type="predicted"/>
<dbReference type="EMBL" id="JAVHNQ010000013">
    <property type="protein sequence ID" value="KAK6334217.1"/>
    <property type="molecule type" value="Genomic_DNA"/>
</dbReference>
<name>A0AAV9U6G9_9PEZI</name>
<evidence type="ECO:0000313" key="2">
    <source>
        <dbReference type="Proteomes" id="UP001375240"/>
    </source>
</evidence>
<organism evidence="1 2">
    <name type="scientific">Orbilia brochopaga</name>
    <dbReference type="NCBI Taxonomy" id="3140254"/>
    <lineage>
        <taxon>Eukaryota</taxon>
        <taxon>Fungi</taxon>
        <taxon>Dikarya</taxon>
        <taxon>Ascomycota</taxon>
        <taxon>Pezizomycotina</taxon>
        <taxon>Orbiliomycetes</taxon>
        <taxon>Orbiliales</taxon>
        <taxon>Orbiliaceae</taxon>
        <taxon>Orbilia</taxon>
    </lineage>
</organism>
<protein>
    <submittedName>
        <fullName evidence="1">Uncharacterized protein</fullName>
    </submittedName>
</protein>
<dbReference type="Proteomes" id="UP001375240">
    <property type="component" value="Unassembled WGS sequence"/>
</dbReference>
<evidence type="ECO:0000313" key="1">
    <source>
        <dbReference type="EMBL" id="KAK6334217.1"/>
    </source>
</evidence>
<comment type="caution">
    <text evidence="1">The sequence shown here is derived from an EMBL/GenBank/DDBJ whole genome shotgun (WGS) entry which is preliminary data.</text>
</comment>
<accession>A0AAV9U6G9</accession>
<reference evidence="1 2" key="1">
    <citation type="submission" date="2019-10" db="EMBL/GenBank/DDBJ databases">
        <authorList>
            <person name="Palmer J.M."/>
        </authorList>
    </citation>
    <scope>NUCLEOTIDE SEQUENCE [LARGE SCALE GENOMIC DNA]</scope>
    <source>
        <strain evidence="1 2">TWF696</strain>
    </source>
</reference>